<name>A0A371FWJ6_MUCPR</name>
<accession>A0A371FWJ6</accession>
<feature type="non-terminal residue" evidence="1">
    <location>
        <position position="1"/>
    </location>
</feature>
<keyword evidence="2" id="KW-1185">Reference proteome</keyword>
<reference evidence="1" key="1">
    <citation type="submission" date="2018-05" db="EMBL/GenBank/DDBJ databases">
        <title>Draft genome of Mucuna pruriens seed.</title>
        <authorList>
            <person name="Nnadi N.E."/>
            <person name="Vos R."/>
            <person name="Hasami M.H."/>
            <person name="Devisetty U.K."/>
            <person name="Aguiy J.C."/>
        </authorList>
    </citation>
    <scope>NUCLEOTIDE SEQUENCE [LARGE SCALE GENOMIC DNA]</scope>
    <source>
        <strain evidence="1">JCA_2017</strain>
    </source>
</reference>
<organism evidence="1 2">
    <name type="scientific">Mucuna pruriens</name>
    <name type="common">Velvet bean</name>
    <name type="synonym">Dolichos pruriens</name>
    <dbReference type="NCBI Taxonomy" id="157652"/>
    <lineage>
        <taxon>Eukaryota</taxon>
        <taxon>Viridiplantae</taxon>
        <taxon>Streptophyta</taxon>
        <taxon>Embryophyta</taxon>
        <taxon>Tracheophyta</taxon>
        <taxon>Spermatophyta</taxon>
        <taxon>Magnoliopsida</taxon>
        <taxon>eudicotyledons</taxon>
        <taxon>Gunneridae</taxon>
        <taxon>Pentapetalae</taxon>
        <taxon>rosids</taxon>
        <taxon>fabids</taxon>
        <taxon>Fabales</taxon>
        <taxon>Fabaceae</taxon>
        <taxon>Papilionoideae</taxon>
        <taxon>50 kb inversion clade</taxon>
        <taxon>NPAAA clade</taxon>
        <taxon>indigoferoid/millettioid clade</taxon>
        <taxon>Phaseoleae</taxon>
        <taxon>Mucuna</taxon>
    </lineage>
</organism>
<dbReference type="EMBL" id="QJKJ01007604">
    <property type="protein sequence ID" value="RDX82570.1"/>
    <property type="molecule type" value="Genomic_DNA"/>
</dbReference>
<comment type="caution">
    <text evidence="1">The sequence shown here is derived from an EMBL/GenBank/DDBJ whole genome shotgun (WGS) entry which is preliminary data.</text>
</comment>
<dbReference type="PANTHER" id="PTHR35046">
    <property type="entry name" value="ZINC KNUCKLE (CCHC-TYPE) FAMILY PROTEIN"/>
    <property type="match status" value="1"/>
</dbReference>
<proteinExistence type="predicted"/>
<gene>
    <name evidence="1" type="ORF">CR513_36618</name>
</gene>
<protein>
    <recommendedName>
        <fullName evidence="3">CCHC-type domain-containing protein</fullName>
    </recommendedName>
</protein>
<evidence type="ECO:0008006" key="3">
    <source>
        <dbReference type="Google" id="ProtNLM"/>
    </source>
</evidence>
<evidence type="ECO:0000313" key="1">
    <source>
        <dbReference type="EMBL" id="RDX82570.1"/>
    </source>
</evidence>
<dbReference type="OrthoDB" id="1747743at2759"/>
<sequence>MMIVRLYQGTRSIEEYHKEMEMNLVQAQIRESEEATMAWFLYDLNRELKDVVEFQQYKNLHELVHQAIKGPKKRSENSISHKACTPTAAPIPHKASSIKCVKCLGKGHIASKCSNRCVMIIKDGKIRSESSTREASTTNESNDVGSFINVASERLVKKLALPTTTLWLSEKGDLLVDKKVGVTFSLSVDEDRVVFDVVPMEVTHLLLWRPWYFDRNMIHDGATIRFTILHLGLKVVLKLVSKGGTRGST</sequence>
<dbReference type="AlphaFoldDB" id="A0A371FWJ6"/>
<dbReference type="PANTHER" id="PTHR35046:SF9">
    <property type="entry name" value="RNA-DIRECTED DNA POLYMERASE"/>
    <property type="match status" value="1"/>
</dbReference>
<dbReference type="Proteomes" id="UP000257109">
    <property type="component" value="Unassembled WGS sequence"/>
</dbReference>
<evidence type="ECO:0000313" key="2">
    <source>
        <dbReference type="Proteomes" id="UP000257109"/>
    </source>
</evidence>